<comment type="caution">
    <text evidence="7">The sequence shown here is derived from an EMBL/GenBank/DDBJ whole genome shotgun (WGS) entry which is preliminary data.</text>
</comment>
<dbReference type="Pfam" id="PF01061">
    <property type="entry name" value="ABC2_membrane"/>
    <property type="match status" value="1"/>
</dbReference>
<keyword evidence="4 5" id="KW-0472">Membrane</keyword>
<feature type="transmembrane region" description="Helical" evidence="5">
    <location>
        <begin position="97"/>
        <end position="121"/>
    </location>
</feature>
<keyword evidence="8" id="KW-1185">Reference proteome</keyword>
<feature type="domain" description="ABC-2 type transporter transmembrane" evidence="6">
    <location>
        <begin position="1"/>
        <end position="60"/>
    </location>
</feature>
<protein>
    <recommendedName>
        <fullName evidence="6">ABC-2 type transporter transmembrane domain-containing protein</fullName>
    </recommendedName>
</protein>
<dbReference type="GO" id="GO:0140359">
    <property type="term" value="F:ABC-type transporter activity"/>
    <property type="evidence" value="ECO:0007669"/>
    <property type="project" value="InterPro"/>
</dbReference>
<dbReference type="EMBL" id="JBAMIC010000008">
    <property type="protein sequence ID" value="KAK7103607.1"/>
    <property type="molecule type" value="Genomic_DNA"/>
</dbReference>
<evidence type="ECO:0000313" key="8">
    <source>
        <dbReference type="Proteomes" id="UP001374579"/>
    </source>
</evidence>
<comment type="subcellular location">
    <subcellularLocation>
        <location evidence="1">Membrane</location>
        <topology evidence="1">Multi-pass membrane protein</topology>
    </subcellularLocation>
</comment>
<dbReference type="Proteomes" id="UP001374579">
    <property type="component" value="Unassembled WGS sequence"/>
</dbReference>
<evidence type="ECO:0000256" key="5">
    <source>
        <dbReference type="SAM" id="Phobius"/>
    </source>
</evidence>
<dbReference type="AlphaFoldDB" id="A0AAN9GCU3"/>
<feature type="transmembrane region" description="Helical" evidence="5">
    <location>
        <begin position="12"/>
        <end position="32"/>
    </location>
</feature>
<name>A0AAN9GCU3_9CAEN</name>
<evidence type="ECO:0000256" key="1">
    <source>
        <dbReference type="ARBA" id="ARBA00004141"/>
    </source>
</evidence>
<keyword evidence="2 5" id="KW-0812">Transmembrane</keyword>
<evidence type="ECO:0000313" key="7">
    <source>
        <dbReference type="EMBL" id="KAK7103607.1"/>
    </source>
</evidence>
<evidence type="ECO:0000256" key="4">
    <source>
        <dbReference type="ARBA" id="ARBA00023136"/>
    </source>
</evidence>
<keyword evidence="3 5" id="KW-1133">Transmembrane helix</keyword>
<evidence type="ECO:0000259" key="6">
    <source>
        <dbReference type="Pfam" id="PF01061"/>
    </source>
</evidence>
<evidence type="ECO:0000256" key="2">
    <source>
        <dbReference type="ARBA" id="ARBA00022692"/>
    </source>
</evidence>
<proteinExistence type="predicted"/>
<gene>
    <name evidence="7" type="ORF">V1264_018475</name>
</gene>
<dbReference type="InterPro" id="IPR013525">
    <property type="entry name" value="ABC2_TM"/>
</dbReference>
<accession>A0AAN9GCU3</accession>
<dbReference type="GO" id="GO:0016020">
    <property type="term" value="C:membrane"/>
    <property type="evidence" value="ECO:0007669"/>
    <property type="project" value="UniProtKB-SubCell"/>
</dbReference>
<organism evidence="7 8">
    <name type="scientific">Littorina saxatilis</name>
    <dbReference type="NCBI Taxonomy" id="31220"/>
    <lineage>
        <taxon>Eukaryota</taxon>
        <taxon>Metazoa</taxon>
        <taxon>Spiralia</taxon>
        <taxon>Lophotrochozoa</taxon>
        <taxon>Mollusca</taxon>
        <taxon>Gastropoda</taxon>
        <taxon>Caenogastropoda</taxon>
        <taxon>Littorinimorpha</taxon>
        <taxon>Littorinoidea</taxon>
        <taxon>Littorinidae</taxon>
        <taxon>Littorina</taxon>
    </lineage>
</organism>
<evidence type="ECO:0000256" key="3">
    <source>
        <dbReference type="ARBA" id="ARBA00022989"/>
    </source>
</evidence>
<reference evidence="7 8" key="1">
    <citation type="submission" date="2024-02" db="EMBL/GenBank/DDBJ databases">
        <title>Chromosome-scale genome assembly of the rough periwinkle Littorina saxatilis.</title>
        <authorList>
            <person name="De Jode A."/>
            <person name="Faria R."/>
            <person name="Formenti G."/>
            <person name="Sims Y."/>
            <person name="Smith T.P."/>
            <person name="Tracey A."/>
            <person name="Wood J.M.D."/>
            <person name="Zagrodzka Z.B."/>
            <person name="Johannesson K."/>
            <person name="Butlin R.K."/>
            <person name="Leder E.H."/>
        </authorList>
    </citation>
    <scope>NUCLEOTIDE SEQUENCE [LARGE SCALE GENOMIC DNA]</scope>
    <source>
        <strain evidence="7">Snail1</strain>
        <tissue evidence="7">Muscle</tissue>
    </source>
</reference>
<sequence length="129" mass="14309">MMSASIMPTFQSSCFFAQTLFSLFIMSAGFFINLDNILAEFTWVSVVSYLRWGFEGLCLTEIKPLNFTCTDEQVKGSCVADGESALQLYAFGEGHTWQALTALVSTIAIFLGLMFVALKLIPQQPEEHS</sequence>